<feature type="transmembrane region" description="Helical" evidence="1">
    <location>
        <begin position="66"/>
        <end position="96"/>
    </location>
</feature>
<feature type="transmembrane region" description="Helical" evidence="1">
    <location>
        <begin position="180"/>
        <end position="198"/>
    </location>
</feature>
<reference evidence="2 3" key="2">
    <citation type="journal article" date="2015" name="Stand. Genomic Sci.">
        <title>Draft genome sequence of Cellulomonas carbonis T26(T) and comparative analysis of six Cellulomonas genomes.</title>
        <authorList>
            <person name="Zhuang W."/>
            <person name="Zhang S."/>
            <person name="Xia X."/>
            <person name="Wang G."/>
        </authorList>
    </citation>
    <scope>NUCLEOTIDE SEQUENCE [LARGE SCALE GENOMIC DNA]</scope>
    <source>
        <strain evidence="2 3">T26</strain>
    </source>
</reference>
<evidence type="ECO:0000256" key="1">
    <source>
        <dbReference type="SAM" id="Phobius"/>
    </source>
</evidence>
<feature type="transmembrane region" description="Helical" evidence="1">
    <location>
        <begin position="150"/>
        <end position="174"/>
    </location>
</feature>
<evidence type="ECO:0000313" key="2">
    <source>
        <dbReference type="EMBL" id="KGM12696.1"/>
    </source>
</evidence>
<keyword evidence="1" id="KW-0472">Membrane</keyword>
<reference evidence="2 3" key="1">
    <citation type="submission" date="2013-08" db="EMBL/GenBank/DDBJ databases">
        <title>Genome sequencing of Cellulomonas carbonis T26.</title>
        <authorList>
            <person name="Chen F."/>
            <person name="Li Y."/>
            <person name="Wang G."/>
        </authorList>
    </citation>
    <scope>NUCLEOTIDE SEQUENCE [LARGE SCALE GENOMIC DNA]</scope>
    <source>
        <strain evidence="2 3">T26</strain>
    </source>
</reference>
<organism evidence="2 3">
    <name type="scientific">Cellulomonas carbonis T26</name>
    <dbReference type="NCBI Taxonomy" id="947969"/>
    <lineage>
        <taxon>Bacteria</taxon>
        <taxon>Bacillati</taxon>
        <taxon>Actinomycetota</taxon>
        <taxon>Actinomycetes</taxon>
        <taxon>Micrococcales</taxon>
        <taxon>Cellulomonadaceae</taxon>
        <taxon>Cellulomonas</taxon>
    </lineage>
</organism>
<proteinExistence type="predicted"/>
<protein>
    <submittedName>
        <fullName evidence="2">Uncharacterized protein</fullName>
    </submittedName>
</protein>
<dbReference type="EMBL" id="AXCY01000002">
    <property type="protein sequence ID" value="KGM12696.1"/>
    <property type="molecule type" value="Genomic_DNA"/>
</dbReference>
<keyword evidence="1" id="KW-1133">Transmembrane helix</keyword>
<comment type="caution">
    <text evidence="2">The sequence shown here is derived from an EMBL/GenBank/DDBJ whole genome shotgun (WGS) entry which is preliminary data.</text>
</comment>
<evidence type="ECO:0000313" key="3">
    <source>
        <dbReference type="Proteomes" id="UP000029839"/>
    </source>
</evidence>
<name>A0A0A0BXR7_9CELL</name>
<dbReference type="AlphaFoldDB" id="A0A0A0BXR7"/>
<dbReference type="Proteomes" id="UP000029839">
    <property type="component" value="Unassembled WGS sequence"/>
</dbReference>
<gene>
    <name evidence="2" type="ORF">N868_07315</name>
</gene>
<accession>A0A0A0BXR7</accession>
<sequence>MISIAVIAGTAVALRALDVPSEVTAPVSTASGALVPMVAIRRGERRKSKVEHVQEMLSGTFARPPVYAAIIAAGLLALTEWVTYVVAFVGAAAVSWAGEEAGVLTTAESEVLLGSAGTSGAATVLGLLLTMVAAVPIGAYVAHRVLRRDVVVALAAVALSQLITFVLLGALSGFAGFQPWPWVVWVVLVSGAIALGVARGRSTRSLFLVDRVFRRLGEADRRAVLSLIDEEQVARRLA</sequence>
<keyword evidence="1" id="KW-0812">Transmembrane</keyword>
<keyword evidence="3" id="KW-1185">Reference proteome</keyword>
<feature type="transmembrane region" description="Helical" evidence="1">
    <location>
        <begin position="116"/>
        <end position="138"/>
    </location>
</feature>